<organism evidence="2 3">
    <name type="scientific">Oikopleura dioica</name>
    <name type="common">Tunicate</name>
    <dbReference type="NCBI Taxonomy" id="34765"/>
    <lineage>
        <taxon>Eukaryota</taxon>
        <taxon>Metazoa</taxon>
        <taxon>Chordata</taxon>
        <taxon>Tunicata</taxon>
        <taxon>Appendicularia</taxon>
        <taxon>Copelata</taxon>
        <taxon>Oikopleuridae</taxon>
        <taxon>Oikopleura</taxon>
    </lineage>
</organism>
<keyword evidence="1" id="KW-0472">Membrane</keyword>
<reference evidence="2 3" key="1">
    <citation type="submission" date="2021-04" db="EMBL/GenBank/DDBJ databases">
        <authorList>
            <person name="Bliznina A."/>
        </authorList>
    </citation>
    <scope>NUCLEOTIDE SEQUENCE [LARGE SCALE GENOMIC DNA]</scope>
</reference>
<sequence>MGRSSHARCRDIQPEGLLQRCAERFYRDAARLSWFMDWALTISLSLSVVNVYIQSRSNDYHAKENGLKLVNSVVCFIAFYGLISLNPAEIYKSLRYKPDKPEKRKKKRIRVLNYEPFPKYTESSGKSSAKSEGN</sequence>
<evidence type="ECO:0000313" key="2">
    <source>
        <dbReference type="EMBL" id="CAG5100350.1"/>
    </source>
</evidence>
<feature type="transmembrane region" description="Helical" evidence="1">
    <location>
        <begin position="65"/>
        <end position="85"/>
    </location>
</feature>
<name>A0ABN7SMW9_OIKDI</name>
<keyword evidence="3" id="KW-1185">Reference proteome</keyword>
<dbReference type="EMBL" id="OU015569">
    <property type="protein sequence ID" value="CAG5100350.1"/>
    <property type="molecule type" value="Genomic_DNA"/>
</dbReference>
<feature type="transmembrane region" description="Helical" evidence="1">
    <location>
        <begin position="34"/>
        <end position="53"/>
    </location>
</feature>
<protein>
    <submittedName>
        <fullName evidence="2">Oidioi.mRNA.OKI2018_I69.XSR.g16963.t1.cds</fullName>
    </submittedName>
</protein>
<proteinExistence type="predicted"/>
<evidence type="ECO:0000313" key="3">
    <source>
        <dbReference type="Proteomes" id="UP001158576"/>
    </source>
</evidence>
<keyword evidence="1" id="KW-0812">Transmembrane</keyword>
<gene>
    <name evidence="2" type="ORF">OKIOD_LOCUS8521</name>
</gene>
<evidence type="ECO:0000256" key="1">
    <source>
        <dbReference type="SAM" id="Phobius"/>
    </source>
</evidence>
<dbReference type="Proteomes" id="UP001158576">
    <property type="component" value="Chromosome XSR"/>
</dbReference>
<accession>A0ABN7SMW9</accession>
<keyword evidence="1" id="KW-1133">Transmembrane helix</keyword>